<feature type="transmembrane region" description="Helical" evidence="1">
    <location>
        <begin position="122"/>
        <end position="143"/>
    </location>
</feature>
<reference evidence="2 3" key="1">
    <citation type="journal article" date="2019" name="Nat. Ecol. Evol.">
        <title>Megaphylogeny resolves global patterns of mushroom evolution.</title>
        <authorList>
            <person name="Varga T."/>
            <person name="Krizsan K."/>
            <person name="Foldi C."/>
            <person name="Dima B."/>
            <person name="Sanchez-Garcia M."/>
            <person name="Sanchez-Ramirez S."/>
            <person name="Szollosi G.J."/>
            <person name="Szarkandi J.G."/>
            <person name="Papp V."/>
            <person name="Albert L."/>
            <person name="Andreopoulos W."/>
            <person name="Angelini C."/>
            <person name="Antonin V."/>
            <person name="Barry K.W."/>
            <person name="Bougher N.L."/>
            <person name="Buchanan P."/>
            <person name="Buyck B."/>
            <person name="Bense V."/>
            <person name="Catcheside P."/>
            <person name="Chovatia M."/>
            <person name="Cooper J."/>
            <person name="Damon W."/>
            <person name="Desjardin D."/>
            <person name="Finy P."/>
            <person name="Geml J."/>
            <person name="Haridas S."/>
            <person name="Hughes K."/>
            <person name="Justo A."/>
            <person name="Karasinski D."/>
            <person name="Kautmanova I."/>
            <person name="Kiss B."/>
            <person name="Kocsube S."/>
            <person name="Kotiranta H."/>
            <person name="LaButti K.M."/>
            <person name="Lechner B.E."/>
            <person name="Liimatainen K."/>
            <person name="Lipzen A."/>
            <person name="Lukacs Z."/>
            <person name="Mihaltcheva S."/>
            <person name="Morgado L.N."/>
            <person name="Niskanen T."/>
            <person name="Noordeloos M.E."/>
            <person name="Ohm R.A."/>
            <person name="Ortiz-Santana B."/>
            <person name="Ovrebo C."/>
            <person name="Racz N."/>
            <person name="Riley R."/>
            <person name="Savchenko A."/>
            <person name="Shiryaev A."/>
            <person name="Soop K."/>
            <person name="Spirin V."/>
            <person name="Szebenyi C."/>
            <person name="Tomsovsky M."/>
            <person name="Tulloss R.E."/>
            <person name="Uehling J."/>
            <person name="Grigoriev I.V."/>
            <person name="Vagvolgyi C."/>
            <person name="Papp T."/>
            <person name="Martin F.M."/>
            <person name="Miettinen O."/>
            <person name="Hibbett D.S."/>
            <person name="Nagy L.G."/>
        </authorList>
    </citation>
    <scope>NUCLEOTIDE SEQUENCE [LARGE SCALE GENOMIC DNA]</scope>
    <source>
        <strain evidence="2 3">FP101781</strain>
    </source>
</reference>
<evidence type="ECO:0000313" key="2">
    <source>
        <dbReference type="EMBL" id="TEB31181.1"/>
    </source>
</evidence>
<dbReference type="Proteomes" id="UP000298030">
    <property type="component" value="Unassembled WGS sequence"/>
</dbReference>
<feature type="transmembrane region" description="Helical" evidence="1">
    <location>
        <begin position="90"/>
        <end position="110"/>
    </location>
</feature>
<keyword evidence="1" id="KW-0812">Transmembrane</keyword>
<protein>
    <recommendedName>
        <fullName evidence="4">Transmembrane protein</fullName>
    </recommendedName>
</protein>
<comment type="caution">
    <text evidence="2">The sequence shown here is derived from an EMBL/GenBank/DDBJ whole genome shotgun (WGS) entry which is preliminary data.</text>
</comment>
<evidence type="ECO:0000313" key="3">
    <source>
        <dbReference type="Proteomes" id="UP000298030"/>
    </source>
</evidence>
<keyword evidence="3" id="KW-1185">Reference proteome</keyword>
<name>A0A4Y7TB05_COPMI</name>
<keyword evidence="1" id="KW-1133">Transmembrane helix</keyword>
<evidence type="ECO:0008006" key="4">
    <source>
        <dbReference type="Google" id="ProtNLM"/>
    </source>
</evidence>
<gene>
    <name evidence="2" type="ORF">FA13DRAFT_1733113</name>
</gene>
<sequence>MWQRMNESSRVTIRHAKEHATVISNVGAGDGQKTRLAVVPSLAQAAAVPPRILSCANSFGRIIAKPRIPYAVRVIRRWLCGVAVRYAPRLFVLVFSPLASSFCGFSPSGFGSLASRHPSRDLLQAFSPFPFVLSFILFLHFFAGLHSRC</sequence>
<dbReference type="EMBL" id="QPFP01000020">
    <property type="protein sequence ID" value="TEB31181.1"/>
    <property type="molecule type" value="Genomic_DNA"/>
</dbReference>
<organism evidence="2 3">
    <name type="scientific">Coprinellus micaceus</name>
    <name type="common">Glistening ink-cap mushroom</name>
    <name type="synonym">Coprinus micaceus</name>
    <dbReference type="NCBI Taxonomy" id="71717"/>
    <lineage>
        <taxon>Eukaryota</taxon>
        <taxon>Fungi</taxon>
        <taxon>Dikarya</taxon>
        <taxon>Basidiomycota</taxon>
        <taxon>Agaricomycotina</taxon>
        <taxon>Agaricomycetes</taxon>
        <taxon>Agaricomycetidae</taxon>
        <taxon>Agaricales</taxon>
        <taxon>Agaricineae</taxon>
        <taxon>Psathyrellaceae</taxon>
        <taxon>Coprinellus</taxon>
    </lineage>
</organism>
<dbReference type="AlphaFoldDB" id="A0A4Y7TB05"/>
<accession>A0A4Y7TB05</accession>
<proteinExistence type="predicted"/>
<keyword evidence="1" id="KW-0472">Membrane</keyword>
<evidence type="ECO:0000256" key="1">
    <source>
        <dbReference type="SAM" id="Phobius"/>
    </source>
</evidence>